<dbReference type="PROSITE" id="PS00107">
    <property type="entry name" value="PROTEIN_KINASE_ATP"/>
    <property type="match status" value="1"/>
</dbReference>
<feature type="compositionally biased region" description="Low complexity" evidence="11">
    <location>
        <begin position="976"/>
        <end position="988"/>
    </location>
</feature>
<dbReference type="SUPFAM" id="SSF56112">
    <property type="entry name" value="Protein kinase-like (PK-like)"/>
    <property type="match status" value="1"/>
</dbReference>
<dbReference type="GO" id="GO:0042149">
    <property type="term" value="P:cellular response to glucose starvation"/>
    <property type="evidence" value="ECO:0007669"/>
    <property type="project" value="EnsemblFungi"/>
</dbReference>
<evidence type="ECO:0000256" key="6">
    <source>
        <dbReference type="ARBA" id="ARBA00022777"/>
    </source>
</evidence>
<evidence type="ECO:0000256" key="3">
    <source>
        <dbReference type="ARBA" id="ARBA00022553"/>
    </source>
</evidence>
<dbReference type="GO" id="GO:0035556">
    <property type="term" value="P:intracellular signal transduction"/>
    <property type="evidence" value="ECO:0007669"/>
    <property type="project" value="TreeGrafter"/>
</dbReference>
<feature type="compositionally biased region" description="Basic and acidic residues" evidence="11">
    <location>
        <begin position="1145"/>
        <end position="1162"/>
    </location>
</feature>
<feature type="compositionally biased region" description="Polar residues" evidence="11">
    <location>
        <begin position="1133"/>
        <end position="1143"/>
    </location>
</feature>
<evidence type="ECO:0000256" key="7">
    <source>
        <dbReference type="ARBA" id="ARBA00022840"/>
    </source>
</evidence>
<name>A0A0W0DCX0_CANGB</name>
<dbReference type="SMART" id="SM00220">
    <property type="entry name" value="S_TKc"/>
    <property type="match status" value="1"/>
</dbReference>
<dbReference type="InterPro" id="IPR008271">
    <property type="entry name" value="Ser/Thr_kinase_AS"/>
</dbReference>
<dbReference type="GO" id="GO:0005979">
    <property type="term" value="P:regulation of glycogen biosynthetic process"/>
    <property type="evidence" value="ECO:0007669"/>
    <property type="project" value="EnsemblFungi"/>
</dbReference>
<feature type="compositionally biased region" description="Low complexity" evidence="11">
    <location>
        <begin position="750"/>
        <end position="762"/>
    </location>
</feature>
<comment type="catalytic activity">
    <reaction evidence="8">
        <text>L-threonyl-[protein] + ATP = O-phospho-L-threonyl-[protein] + ADP + H(+)</text>
        <dbReference type="Rhea" id="RHEA:46608"/>
        <dbReference type="Rhea" id="RHEA-COMP:11060"/>
        <dbReference type="Rhea" id="RHEA-COMP:11605"/>
        <dbReference type="ChEBI" id="CHEBI:15378"/>
        <dbReference type="ChEBI" id="CHEBI:30013"/>
        <dbReference type="ChEBI" id="CHEBI:30616"/>
        <dbReference type="ChEBI" id="CHEBI:61977"/>
        <dbReference type="ChEBI" id="CHEBI:456216"/>
        <dbReference type="EC" id="2.7.11.1"/>
    </reaction>
</comment>
<feature type="compositionally biased region" description="Polar residues" evidence="11">
    <location>
        <begin position="907"/>
        <end position="916"/>
    </location>
</feature>
<dbReference type="PANTHER" id="PTHR24346:SF77">
    <property type="entry name" value="SERINE THREONINE PROTEIN KINASE"/>
    <property type="match status" value="1"/>
</dbReference>
<dbReference type="GO" id="GO:1900180">
    <property type="term" value="P:regulation of protein localization to nucleus"/>
    <property type="evidence" value="ECO:0007669"/>
    <property type="project" value="EnsemblFungi"/>
</dbReference>
<dbReference type="VEuPathDB" id="FungiDB:GWK60_K02013"/>
<feature type="compositionally biased region" description="Low complexity" evidence="11">
    <location>
        <begin position="887"/>
        <end position="902"/>
    </location>
</feature>
<dbReference type="VEuPathDB" id="FungiDB:B1J91_K02167g"/>
<keyword evidence="2" id="KW-0723">Serine/threonine-protein kinase</keyword>
<evidence type="ECO:0000259" key="12">
    <source>
        <dbReference type="PROSITE" id="PS50011"/>
    </source>
</evidence>
<evidence type="ECO:0000256" key="9">
    <source>
        <dbReference type="ARBA" id="ARBA00048679"/>
    </source>
</evidence>
<dbReference type="CDD" id="cd14008">
    <property type="entry name" value="STKc_LKB1_CaMKK"/>
    <property type="match status" value="1"/>
</dbReference>
<evidence type="ECO:0000256" key="4">
    <source>
        <dbReference type="ARBA" id="ARBA00022679"/>
    </source>
</evidence>
<dbReference type="PROSITE" id="PS00108">
    <property type="entry name" value="PROTEIN_KINASE_ST"/>
    <property type="match status" value="1"/>
</dbReference>
<accession>A0A0W0DCX0</accession>
<feature type="compositionally biased region" description="Polar residues" evidence="11">
    <location>
        <begin position="810"/>
        <end position="829"/>
    </location>
</feature>
<feature type="compositionally biased region" description="Polar residues" evidence="11">
    <location>
        <begin position="676"/>
        <end position="711"/>
    </location>
</feature>
<feature type="compositionally biased region" description="Polar residues" evidence="11">
    <location>
        <begin position="1003"/>
        <end position="1023"/>
    </location>
</feature>
<dbReference type="OMA" id="CISFMID"/>
<organism evidence="13 14">
    <name type="scientific">Candida glabrata</name>
    <name type="common">Yeast</name>
    <name type="synonym">Torulopsis glabrata</name>
    <dbReference type="NCBI Taxonomy" id="5478"/>
    <lineage>
        <taxon>Eukaryota</taxon>
        <taxon>Fungi</taxon>
        <taxon>Dikarya</taxon>
        <taxon>Ascomycota</taxon>
        <taxon>Saccharomycotina</taxon>
        <taxon>Saccharomycetes</taxon>
        <taxon>Saccharomycetales</taxon>
        <taxon>Saccharomycetaceae</taxon>
        <taxon>Nakaseomyces</taxon>
    </lineage>
</organism>
<reference evidence="13 14" key="1">
    <citation type="submission" date="2015-10" db="EMBL/GenBank/DDBJ databases">
        <title>Draft genomes sequences of Candida glabrata isolates 1A, 1B, 2A, 2B, 3A and 3B.</title>
        <authorList>
            <person name="Haavelsrud O.E."/>
            <person name="Gaustad P."/>
        </authorList>
    </citation>
    <scope>NUCLEOTIDE SEQUENCE [LARGE SCALE GENOMIC DNA]</scope>
    <source>
        <strain evidence="13">910700640</strain>
    </source>
</reference>
<feature type="region of interest" description="Disordered" evidence="11">
    <location>
        <begin position="875"/>
        <end position="929"/>
    </location>
</feature>
<protein>
    <recommendedName>
        <fullName evidence="1">non-specific serine/threonine protein kinase</fullName>
        <ecNumber evidence="1">2.7.11.1</ecNumber>
    </recommendedName>
</protein>
<feature type="region of interest" description="Disordered" evidence="11">
    <location>
        <begin position="676"/>
        <end position="849"/>
    </location>
</feature>
<evidence type="ECO:0000256" key="10">
    <source>
        <dbReference type="PROSITE-ProRule" id="PRU10141"/>
    </source>
</evidence>
<evidence type="ECO:0000256" key="5">
    <source>
        <dbReference type="ARBA" id="ARBA00022741"/>
    </source>
</evidence>
<feature type="region of interest" description="Disordered" evidence="11">
    <location>
        <begin position="1133"/>
        <end position="1162"/>
    </location>
</feature>
<proteinExistence type="predicted"/>
<comment type="caution">
    <text evidence="13">The sequence shown here is derived from an EMBL/GenBank/DDBJ whole genome shotgun (WGS) entry which is preliminary data.</text>
</comment>
<dbReference type="InterPro" id="IPR011009">
    <property type="entry name" value="Kinase-like_dom_sf"/>
</dbReference>
<dbReference type="PROSITE" id="PS50011">
    <property type="entry name" value="PROTEIN_KINASE_DOM"/>
    <property type="match status" value="1"/>
</dbReference>
<keyword evidence="7 10" id="KW-0067">ATP-binding</keyword>
<feature type="compositionally biased region" description="Polar residues" evidence="11">
    <location>
        <begin position="838"/>
        <end position="849"/>
    </location>
</feature>
<dbReference type="PhylomeDB" id="A0A0W0DCX0"/>
<feature type="compositionally biased region" description="Low complexity" evidence="11">
    <location>
        <begin position="712"/>
        <end position="723"/>
    </location>
</feature>
<dbReference type="GO" id="GO:0005737">
    <property type="term" value="C:cytoplasm"/>
    <property type="evidence" value="ECO:0007669"/>
    <property type="project" value="EnsemblFungi"/>
</dbReference>
<evidence type="ECO:0000313" key="14">
    <source>
        <dbReference type="Proteomes" id="UP000054886"/>
    </source>
</evidence>
<dbReference type="GO" id="GO:0004674">
    <property type="term" value="F:protein serine/threonine kinase activity"/>
    <property type="evidence" value="ECO:0007669"/>
    <property type="project" value="UniProtKB-KW"/>
</dbReference>
<feature type="region of interest" description="Disordered" evidence="11">
    <location>
        <begin position="605"/>
        <end position="641"/>
    </location>
</feature>
<dbReference type="FunFam" id="3.30.200.20:FF:000206">
    <property type="entry name" value="Serine/threonine-protein kinase Ssp1"/>
    <property type="match status" value="1"/>
</dbReference>
<dbReference type="EC" id="2.7.11.1" evidence="1"/>
<dbReference type="PANTHER" id="PTHR24346">
    <property type="entry name" value="MAP/MICROTUBULE AFFINITY-REGULATING KINASE"/>
    <property type="match status" value="1"/>
</dbReference>
<dbReference type="FunFam" id="1.10.510.10:FF:000829">
    <property type="entry name" value="Serine/threonine-protein kinase TOS3"/>
    <property type="match status" value="1"/>
</dbReference>
<feature type="compositionally biased region" description="Basic and acidic residues" evidence="11">
    <location>
        <begin position="628"/>
        <end position="641"/>
    </location>
</feature>
<sequence>MVITTDSKYIEEVDIPENLQLEIDLSDPLLKGNSNSNTNVCTQSTLNTTTSTVSPVRKRFESLPEGLSASSSSLDSLNLLLEKQMTKQLNHPQHQEHLGSGKYSPLGGNGGKLGRRTKVKETNRISLTYDPVSKRKVLNTYEIIKELGHGQHGKVKLGRDLVTKRLVAIKIVDRHEKKERKFFSFKKPGKTENDKIKREIAIMKKCHHKHVVKLIEVLDDLKSRKIYLVLEYCSRGEVKWCPPDCLETEAKGPSPLSFQFTREILRGVVLGLEYLHYQGIIHRDIKPANLLLSETGIVKISDFGVSLAASSSNVDGSDETIDELELAKTAGTPAFFAPEICLGEDAFEKYQLDREELFKGSCISFKIDIWALGVTLYCLVFGMLPFVSSFELELFEKIVNDPVKFPKYSDMLKNNQVLQMTEEAEYEAAKDLLTRLLEKNPIKRINIEEIKRHPFVCWDFDHLDGESEQELSLKLEEKMNFQCAQRDYLTQISVTMHELNNAVCGVGKEIKESDLQSITYRENASSDNSINLEKFNLIRDRDNSLIVSEGSILKNMKDLRRLSSKKSGADESLKKETNLEQSQLLLQNLKLVSSEDCEYDQDADFEESHGTSYSDNDESASETLSQKEQFEKEMEEFEKRQQNNNVVNLPINSSFASLDSFYIDNFAMTKMGMDNEVTNPEQRNSSASTFTKWNTGSTHSVSPISHNSAHFTNNGNPSGNTTNISRNPSSHMLPYSLGMSSTRNDRIPRNHSISPHYSSNSSRKSRLQLSEAFPAKLKMTSKSKSQTNYHEGYENTEVDREKAGKRASSHPRTQSRMQRANSTTKNSNHAIAAKNEAANRSTDSNRSDSPLISLQDMVKASGSNQDTYNVKKGNFFDNFNGDDDSSSRSSVSSESSESYSDVPISEDSYSSASVSRRNTDTESLPYEFGIDSGRASTVSLRDVPQNLGNVRPFLDLHPLTNSSSKGSQQRRDSMNSSGSDSDSDGPGSVLVLRAGNKGHMRRQNSYQNDRPFNDSASTITPGATSPKRFYAKGSTLQPTNDRAKGYCKSNLNPGVMAANAGTLVMSDSRAKPVIGTSDVFGTISNSTLTDVARHPLSRDLLKDALSSGENSGRRGSIPLGILGIGSNSSPMNATVGGTLNKRASWSKDRTSLSDDELHSKNH</sequence>
<keyword evidence="4" id="KW-0808">Transferase</keyword>
<dbReference type="VEuPathDB" id="FungiDB:GVI51_K02013"/>
<feature type="compositionally biased region" description="Basic and acidic residues" evidence="11">
    <location>
        <begin position="791"/>
        <end position="804"/>
    </location>
</feature>
<evidence type="ECO:0000256" key="1">
    <source>
        <dbReference type="ARBA" id="ARBA00012513"/>
    </source>
</evidence>
<feature type="region of interest" description="Disordered" evidence="11">
    <location>
        <begin position="950"/>
        <end position="1037"/>
    </location>
</feature>
<comment type="catalytic activity">
    <reaction evidence="9">
        <text>L-seryl-[protein] + ATP = O-phospho-L-seryl-[protein] + ADP + H(+)</text>
        <dbReference type="Rhea" id="RHEA:17989"/>
        <dbReference type="Rhea" id="RHEA-COMP:9863"/>
        <dbReference type="Rhea" id="RHEA-COMP:11604"/>
        <dbReference type="ChEBI" id="CHEBI:15378"/>
        <dbReference type="ChEBI" id="CHEBI:29999"/>
        <dbReference type="ChEBI" id="CHEBI:30616"/>
        <dbReference type="ChEBI" id="CHEBI:83421"/>
        <dbReference type="ChEBI" id="CHEBI:456216"/>
        <dbReference type="EC" id="2.7.11.1"/>
    </reaction>
</comment>
<dbReference type="InterPro" id="IPR017441">
    <property type="entry name" value="Protein_kinase_ATP_BS"/>
</dbReference>
<evidence type="ECO:0000256" key="8">
    <source>
        <dbReference type="ARBA" id="ARBA00047899"/>
    </source>
</evidence>
<dbReference type="GO" id="GO:0090329">
    <property type="term" value="P:regulation of DNA-templated DNA replication"/>
    <property type="evidence" value="ECO:0007669"/>
    <property type="project" value="EnsemblFungi"/>
</dbReference>
<dbReference type="InterPro" id="IPR000719">
    <property type="entry name" value="Prot_kinase_dom"/>
</dbReference>
<dbReference type="Proteomes" id="UP000054886">
    <property type="component" value="Unassembled WGS sequence"/>
</dbReference>
<dbReference type="Gene3D" id="1.10.510.10">
    <property type="entry name" value="Transferase(Phosphotransferase) domain 1"/>
    <property type="match status" value="1"/>
</dbReference>
<keyword evidence="3" id="KW-0597">Phosphoprotein</keyword>
<feature type="domain" description="Protein kinase" evidence="12">
    <location>
        <begin position="141"/>
        <end position="456"/>
    </location>
</feature>
<feature type="binding site" evidence="10">
    <location>
        <position position="170"/>
    </location>
    <ligand>
        <name>ATP</name>
        <dbReference type="ChEBI" id="CHEBI:30616"/>
    </ligand>
</feature>
<dbReference type="GO" id="GO:2000220">
    <property type="term" value="P:regulation of pseudohyphal growth"/>
    <property type="evidence" value="ECO:0007669"/>
    <property type="project" value="EnsemblFungi"/>
</dbReference>
<feature type="region of interest" description="Disordered" evidence="11">
    <location>
        <begin position="91"/>
        <end position="115"/>
    </location>
</feature>
<dbReference type="Pfam" id="PF00069">
    <property type="entry name" value="Pkinase"/>
    <property type="match status" value="1"/>
</dbReference>
<keyword evidence="5 10" id="KW-0547">Nucleotide-binding</keyword>
<evidence type="ECO:0000256" key="2">
    <source>
        <dbReference type="ARBA" id="ARBA00022527"/>
    </source>
</evidence>
<dbReference type="EMBL" id="LLZZ01000172">
    <property type="protein sequence ID" value="KTA96402.1"/>
    <property type="molecule type" value="Genomic_DNA"/>
</dbReference>
<evidence type="ECO:0000256" key="11">
    <source>
        <dbReference type="SAM" id="MobiDB-lite"/>
    </source>
</evidence>
<gene>
    <name evidence="13" type="ORF">AO440_003344</name>
</gene>
<dbReference type="AlphaFoldDB" id="A0A0W0DCX0"/>
<dbReference type="GO" id="GO:0005524">
    <property type="term" value="F:ATP binding"/>
    <property type="evidence" value="ECO:0007669"/>
    <property type="project" value="UniProtKB-UniRule"/>
</dbReference>
<keyword evidence="6 13" id="KW-0418">Kinase</keyword>
<dbReference type="VEuPathDB" id="FungiDB:CAGL0K02167g"/>
<evidence type="ECO:0000313" key="13">
    <source>
        <dbReference type="EMBL" id="KTA96402.1"/>
    </source>
</evidence>
<feature type="compositionally biased region" description="Polar residues" evidence="11">
    <location>
        <begin position="780"/>
        <end position="789"/>
    </location>
</feature>